<evidence type="ECO:0000313" key="1">
    <source>
        <dbReference type="EMBL" id="PMD29538.1"/>
    </source>
</evidence>
<organism evidence="1 2">
    <name type="scientific">Hyaloscypha variabilis (strain UAMH 11265 / GT02V1 / F)</name>
    <name type="common">Meliniomyces variabilis</name>
    <dbReference type="NCBI Taxonomy" id="1149755"/>
    <lineage>
        <taxon>Eukaryota</taxon>
        <taxon>Fungi</taxon>
        <taxon>Dikarya</taxon>
        <taxon>Ascomycota</taxon>
        <taxon>Pezizomycotina</taxon>
        <taxon>Leotiomycetes</taxon>
        <taxon>Helotiales</taxon>
        <taxon>Hyaloscyphaceae</taxon>
        <taxon>Hyaloscypha</taxon>
        <taxon>Hyaloscypha variabilis</taxon>
    </lineage>
</organism>
<dbReference type="OrthoDB" id="3029913at2759"/>
<dbReference type="STRING" id="1149755.A0A2J6QTE3"/>
<dbReference type="AlphaFoldDB" id="A0A2J6QTE3"/>
<dbReference type="Proteomes" id="UP000235786">
    <property type="component" value="Unassembled WGS sequence"/>
</dbReference>
<reference evidence="1 2" key="1">
    <citation type="submission" date="2016-04" db="EMBL/GenBank/DDBJ databases">
        <title>A degradative enzymes factory behind the ericoid mycorrhizal symbiosis.</title>
        <authorList>
            <consortium name="DOE Joint Genome Institute"/>
            <person name="Martino E."/>
            <person name="Morin E."/>
            <person name="Grelet G."/>
            <person name="Kuo A."/>
            <person name="Kohler A."/>
            <person name="Daghino S."/>
            <person name="Barry K."/>
            <person name="Choi C."/>
            <person name="Cichocki N."/>
            <person name="Clum A."/>
            <person name="Copeland A."/>
            <person name="Hainaut M."/>
            <person name="Haridas S."/>
            <person name="Labutti K."/>
            <person name="Lindquist E."/>
            <person name="Lipzen A."/>
            <person name="Khouja H.-R."/>
            <person name="Murat C."/>
            <person name="Ohm R."/>
            <person name="Olson A."/>
            <person name="Spatafora J."/>
            <person name="Veneault-Fourrey C."/>
            <person name="Henrissat B."/>
            <person name="Grigoriev I."/>
            <person name="Martin F."/>
            <person name="Perotto S."/>
        </authorList>
    </citation>
    <scope>NUCLEOTIDE SEQUENCE [LARGE SCALE GENOMIC DNA]</scope>
    <source>
        <strain evidence="1 2">F</strain>
    </source>
</reference>
<name>A0A2J6QTE3_HYAVF</name>
<evidence type="ECO:0000313" key="2">
    <source>
        <dbReference type="Proteomes" id="UP000235786"/>
    </source>
</evidence>
<dbReference type="EMBL" id="KZ613973">
    <property type="protein sequence ID" value="PMD29538.1"/>
    <property type="molecule type" value="Genomic_DNA"/>
</dbReference>
<sequence length="140" mass="16259">MLNPFLQRRLSKLSILIPTIKGKIYNDFELSKAANSDWELIHNWTSNTLYLGNIPSYVLFPEPTHIKGDQIKTAPTLPNVPPEALRFFYIDHAWIDSFIDGALSCANHLEPQYDTTRLRIKEVYNYYLRRTIHPLEGIKA</sequence>
<keyword evidence="2" id="KW-1185">Reference proteome</keyword>
<proteinExistence type="predicted"/>
<gene>
    <name evidence="1" type="ORF">L207DRAFT_538723</name>
</gene>
<accession>A0A2J6QTE3</accession>
<protein>
    <submittedName>
        <fullName evidence="1">Uncharacterized protein</fullName>
    </submittedName>
</protein>